<evidence type="ECO:0000313" key="3">
    <source>
        <dbReference type="Proteomes" id="UP000747542"/>
    </source>
</evidence>
<dbReference type="EMBL" id="JAHLQT010034244">
    <property type="protein sequence ID" value="KAG7158932.1"/>
    <property type="molecule type" value="Genomic_DNA"/>
</dbReference>
<accession>A0A8J5MPQ1</accession>
<organism evidence="2 3">
    <name type="scientific">Homarus americanus</name>
    <name type="common">American lobster</name>
    <dbReference type="NCBI Taxonomy" id="6706"/>
    <lineage>
        <taxon>Eukaryota</taxon>
        <taxon>Metazoa</taxon>
        <taxon>Ecdysozoa</taxon>
        <taxon>Arthropoda</taxon>
        <taxon>Crustacea</taxon>
        <taxon>Multicrustacea</taxon>
        <taxon>Malacostraca</taxon>
        <taxon>Eumalacostraca</taxon>
        <taxon>Eucarida</taxon>
        <taxon>Decapoda</taxon>
        <taxon>Pleocyemata</taxon>
        <taxon>Astacidea</taxon>
        <taxon>Nephropoidea</taxon>
        <taxon>Nephropidae</taxon>
        <taxon>Homarus</taxon>
    </lineage>
</organism>
<sequence>MVHVHIIQPDNATLDLTSAVKSEEAPLPGIPRPPPTHLLPGQQSRPGRMKGGGLPHFLSSSRCQIHFYPEPSCSRGIWVLKPGEIHILCPQYGVWKCCVSPGGWRGGRARDWEPVDIECEVKGQPGKTTIYPPWRRRQNQHVITPTLDSLTREPRYPITMAEESGGDGDLWQLLQVRLI</sequence>
<proteinExistence type="predicted"/>
<comment type="caution">
    <text evidence="2">The sequence shown here is derived from an EMBL/GenBank/DDBJ whole genome shotgun (WGS) entry which is preliminary data.</text>
</comment>
<keyword evidence="3" id="KW-1185">Reference proteome</keyword>
<dbReference type="Proteomes" id="UP000747542">
    <property type="component" value="Unassembled WGS sequence"/>
</dbReference>
<reference evidence="2" key="1">
    <citation type="journal article" date="2021" name="Sci. Adv.">
        <title>The American lobster genome reveals insights on longevity, neural, and immune adaptations.</title>
        <authorList>
            <person name="Polinski J.M."/>
            <person name="Zimin A.V."/>
            <person name="Clark K.F."/>
            <person name="Kohn A.B."/>
            <person name="Sadowski N."/>
            <person name="Timp W."/>
            <person name="Ptitsyn A."/>
            <person name="Khanna P."/>
            <person name="Romanova D.Y."/>
            <person name="Williams P."/>
            <person name="Greenwood S.J."/>
            <person name="Moroz L.L."/>
            <person name="Walt D.R."/>
            <person name="Bodnar A.G."/>
        </authorList>
    </citation>
    <scope>NUCLEOTIDE SEQUENCE</scope>
    <source>
        <strain evidence="2">GMGI-L3</strain>
    </source>
</reference>
<evidence type="ECO:0000313" key="2">
    <source>
        <dbReference type="EMBL" id="KAG7158932.1"/>
    </source>
</evidence>
<name>A0A8J5MPQ1_HOMAM</name>
<protein>
    <submittedName>
        <fullName evidence="2">Uncharacterized protein</fullName>
    </submittedName>
</protein>
<feature type="compositionally biased region" description="Pro residues" evidence="1">
    <location>
        <begin position="28"/>
        <end position="37"/>
    </location>
</feature>
<gene>
    <name evidence="2" type="ORF">Hamer_G006310</name>
</gene>
<feature type="region of interest" description="Disordered" evidence="1">
    <location>
        <begin position="24"/>
        <end position="53"/>
    </location>
</feature>
<evidence type="ECO:0000256" key="1">
    <source>
        <dbReference type="SAM" id="MobiDB-lite"/>
    </source>
</evidence>
<dbReference type="AlphaFoldDB" id="A0A8J5MPQ1"/>